<reference evidence="2 3" key="1">
    <citation type="submission" date="2018-05" db="EMBL/GenBank/DDBJ databases">
        <title>Genomic Encyclopedia of Type Strains, Phase IV (KMG-IV): sequencing the most valuable type-strain genomes for metagenomic binning, comparative biology and taxonomic classification.</title>
        <authorList>
            <person name="Goeker M."/>
        </authorList>
    </citation>
    <scope>NUCLEOTIDE SEQUENCE [LARGE SCALE GENOMIC DNA]</scope>
    <source>
        <strain evidence="2 3">DSM 7229</strain>
    </source>
</reference>
<dbReference type="GeneID" id="60255013"/>
<dbReference type="InterPro" id="IPR025404">
    <property type="entry name" value="DUF4130"/>
</dbReference>
<dbReference type="NCBIfam" id="TIGR03915">
    <property type="entry name" value="SAM_7_link_chp"/>
    <property type="match status" value="1"/>
</dbReference>
<dbReference type="InterPro" id="IPR023875">
    <property type="entry name" value="DNA_repair_put"/>
</dbReference>
<evidence type="ECO:0000313" key="3">
    <source>
        <dbReference type="Proteomes" id="UP000245655"/>
    </source>
</evidence>
<name>A0A2V2A304_PSYIM</name>
<gene>
    <name evidence="2" type="ORF">C8D84_10594</name>
</gene>
<dbReference type="RefSeq" id="WP_109590837.1">
    <property type="nucleotide sequence ID" value="NZ_CAJGZY010000005.1"/>
</dbReference>
<dbReference type="EMBL" id="QGGM01000005">
    <property type="protein sequence ID" value="PWK13281.1"/>
    <property type="molecule type" value="Genomic_DNA"/>
</dbReference>
<evidence type="ECO:0000313" key="2">
    <source>
        <dbReference type="EMBL" id="PWK13281.1"/>
    </source>
</evidence>
<sequence length="294" mass="34484">MLQSLSEIAETQTYHLGQLTPSIVLYEPSFEGWLSAVFYVYANKLQNDDSLQLIAQDCYVPSLIAQATSVTTDEDNAERVLTKLHKLLGRSGMRNILWGFLSEKDNIGTTLFQVVKYAIDYPSRHIMEDLGNLNVLELVQTVKSVGREKHRMEAFVRFEHTTDDIYFARVDPDFNVLPLIGEHFRQRYQDQHWAIYDLSRGYGIYYDKSQSTPSRPATLQTITDLDDAVLRNPASIHSEDEQRYQKFWQGYFINVNIKERKNPRLHKQYLPQRYWKYLSEKQVLPNAEHLQKRR</sequence>
<comment type="caution">
    <text evidence="2">The sequence shown here is derived from an EMBL/GenBank/DDBJ whole genome shotgun (WGS) entry which is preliminary data.</text>
</comment>
<feature type="domain" description="DUF4130" evidence="1">
    <location>
        <begin position="108"/>
        <end position="280"/>
    </location>
</feature>
<keyword evidence="3" id="KW-1185">Reference proteome</keyword>
<proteinExistence type="predicted"/>
<dbReference type="AlphaFoldDB" id="A0A2V2A304"/>
<dbReference type="Pfam" id="PF13566">
    <property type="entry name" value="DUF4130"/>
    <property type="match status" value="1"/>
</dbReference>
<accession>A0A2V2A304</accession>
<organism evidence="2 3">
    <name type="scientific">Psychrobacter immobilis</name>
    <dbReference type="NCBI Taxonomy" id="498"/>
    <lineage>
        <taxon>Bacteria</taxon>
        <taxon>Pseudomonadati</taxon>
        <taxon>Pseudomonadota</taxon>
        <taxon>Gammaproteobacteria</taxon>
        <taxon>Moraxellales</taxon>
        <taxon>Moraxellaceae</taxon>
        <taxon>Psychrobacter</taxon>
    </lineage>
</organism>
<protein>
    <submittedName>
        <fullName evidence="2">Putative DNA metabolism protein</fullName>
    </submittedName>
</protein>
<evidence type="ECO:0000259" key="1">
    <source>
        <dbReference type="Pfam" id="PF13566"/>
    </source>
</evidence>
<dbReference type="Proteomes" id="UP000245655">
    <property type="component" value="Unassembled WGS sequence"/>
</dbReference>